<evidence type="ECO:0000256" key="1">
    <source>
        <dbReference type="SAM" id="MobiDB-lite"/>
    </source>
</evidence>
<dbReference type="PROSITE" id="PS50888">
    <property type="entry name" value="BHLH"/>
    <property type="match status" value="1"/>
</dbReference>
<feature type="compositionally biased region" description="Basic and acidic residues" evidence="1">
    <location>
        <begin position="141"/>
        <end position="156"/>
    </location>
</feature>
<dbReference type="PANTHER" id="PTHR23349">
    <property type="entry name" value="BASIC HELIX-LOOP-HELIX TRANSCRIPTION FACTOR, TWIST"/>
    <property type="match status" value="1"/>
</dbReference>
<keyword evidence="3" id="KW-1185">Reference proteome</keyword>
<name>A0A1I8JPA9_9PLAT</name>
<feature type="region of interest" description="Disordered" evidence="1">
    <location>
        <begin position="366"/>
        <end position="388"/>
    </location>
</feature>
<dbReference type="InterPro" id="IPR011598">
    <property type="entry name" value="bHLH_dom"/>
</dbReference>
<dbReference type="Pfam" id="PF00010">
    <property type="entry name" value="HLH"/>
    <property type="match status" value="1"/>
</dbReference>
<dbReference type="GO" id="GO:0000977">
    <property type="term" value="F:RNA polymerase II transcription regulatory region sequence-specific DNA binding"/>
    <property type="evidence" value="ECO:0007669"/>
    <property type="project" value="TreeGrafter"/>
</dbReference>
<reference evidence="4" key="1">
    <citation type="submission" date="2016-11" db="UniProtKB">
        <authorList>
            <consortium name="WormBaseParasite"/>
        </authorList>
    </citation>
    <scope>IDENTIFICATION</scope>
</reference>
<dbReference type="PANTHER" id="PTHR23349:SF68">
    <property type="entry name" value="FI14601P"/>
    <property type="match status" value="1"/>
</dbReference>
<dbReference type="GO" id="GO:0000981">
    <property type="term" value="F:DNA-binding transcription factor activity, RNA polymerase II-specific"/>
    <property type="evidence" value="ECO:0007669"/>
    <property type="project" value="TreeGrafter"/>
</dbReference>
<protein>
    <submittedName>
        <fullName evidence="4">BHLH domain-containing protein</fullName>
    </submittedName>
</protein>
<sequence>SAAAVVVVDRFDLRFSSRSCRLLDANTLKSGASILRWLRSSPRGRAEQSHRPLRELGQFHLLSKSQSSTNILPCLAAFPSGSRYWIGLRESRRPALSRVLPKRSVLKLINTVKVQTDSPLRQAVSARDNSNREAVGPRCRPQCDSEKGSNRRSASAHEVRLEQIATVALVVEYPQVELQAQREGTGAKEEVRRVEPAGGGAKERASFRERKRMFSINSAFEELRSHIPTFPYERRLSKIDTLRLAIGYIAFLRDTNSSDTPLHPAAAVPQLQAGGVVHQRPAGPGWAGCAGRNLGCCPDFADIATLTKIAYKIRTPALTERLKVERHELTAAVPEQLRHEVAGVNSNSGPAASSLCDCWAACRRRRSSGSSSSSSAGSSSGSESGEWG</sequence>
<evidence type="ECO:0000259" key="2">
    <source>
        <dbReference type="PROSITE" id="PS50888"/>
    </source>
</evidence>
<dbReference type="AlphaFoldDB" id="A0A1I8JPA9"/>
<dbReference type="InterPro" id="IPR036638">
    <property type="entry name" value="HLH_DNA-bd_sf"/>
</dbReference>
<evidence type="ECO:0000313" key="3">
    <source>
        <dbReference type="Proteomes" id="UP000095280"/>
    </source>
</evidence>
<organism evidence="3 4">
    <name type="scientific">Macrostomum lignano</name>
    <dbReference type="NCBI Taxonomy" id="282301"/>
    <lineage>
        <taxon>Eukaryota</taxon>
        <taxon>Metazoa</taxon>
        <taxon>Spiralia</taxon>
        <taxon>Lophotrochozoa</taxon>
        <taxon>Platyhelminthes</taxon>
        <taxon>Rhabditophora</taxon>
        <taxon>Macrostomorpha</taxon>
        <taxon>Macrostomida</taxon>
        <taxon>Macrostomidae</taxon>
        <taxon>Macrostomum</taxon>
    </lineage>
</organism>
<feature type="compositionally biased region" description="Low complexity" evidence="1">
    <location>
        <begin position="368"/>
        <end position="388"/>
    </location>
</feature>
<evidence type="ECO:0000313" key="4">
    <source>
        <dbReference type="WBParaSite" id="snap_masked-unitig_29212-processed-gene-0.1-mRNA-1"/>
    </source>
</evidence>
<dbReference type="WBParaSite" id="snap_masked-unitig_29212-processed-gene-0.1-mRNA-1">
    <property type="protein sequence ID" value="snap_masked-unitig_29212-processed-gene-0.1-mRNA-1"/>
    <property type="gene ID" value="snap_masked-unitig_29212-processed-gene-0.1"/>
</dbReference>
<dbReference type="Proteomes" id="UP000095280">
    <property type="component" value="Unplaced"/>
</dbReference>
<dbReference type="GO" id="GO:0032502">
    <property type="term" value="P:developmental process"/>
    <property type="evidence" value="ECO:0007669"/>
    <property type="project" value="TreeGrafter"/>
</dbReference>
<accession>A0A1I8JPA9</accession>
<proteinExistence type="predicted"/>
<dbReference type="InterPro" id="IPR050283">
    <property type="entry name" value="E-box_TF_Regulators"/>
</dbReference>
<dbReference type="SMART" id="SM00353">
    <property type="entry name" value="HLH"/>
    <property type="match status" value="1"/>
</dbReference>
<feature type="domain" description="BHLH" evidence="2">
    <location>
        <begin position="200"/>
        <end position="252"/>
    </location>
</feature>
<dbReference type="Gene3D" id="4.10.280.10">
    <property type="entry name" value="Helix-loop-helix DNA-binding domain"/>
    <property type="match status" value="1"/>
</dbReference>
<dbReference type="SUPFAM" id="SSF47459">
    <property type="entry name" value="HLH, helix-loop-helix DNA-binding domain"/>
    <property type="match status" value="1"/>
</dbReference>
<feature type="region of interest" description="Disordered" evidence="1">
    <location>
        <begin position="122"/>
        <end position="156"/>
    </location>
</feature>
<dbReference type="GO" id="GO:0046983">
    <property type="term" value="F:protein dimerization activity"/>
    <property type="evidence" value="ECO:0007669"/>
    <property type="project" value="InterPro"/>
</dbReference>